<dbReference type="EC" id="3.6.4.13" evidence="1"/>
<feature type="domain" description="Helicase C-terminal" evidence="11">
    <location>
        <begin position="264"/>
        <end position="437"/>
    </location>
</feature>
<dbReference type="GO" id="GO:0003724">
    <property type="term" value="F:RNA helicase activity"/>
    <property type="evidence" value="ECO:0007669"/>
    <property type="project" value="UniProtKB-EC"/>
</dbReference>
<dbReference type="SMART" id="SM00490">
    <property type="entry name" value="HELICc"/>
    <property type="match status" value="1"/>
</dbReference>
<keyword evidence="13" id="KW-1185">Reference proteome</keyword>
<reference evidence="12 13" key="1">
    <citation type="submission" date="2016-05" db="EMBL/GenBank/DDBJ databases">
        <title>Nuclear genome of Blastocystis sp. subtype 1 NandII.</title>
        <authorList>
            <person name="Gentekaki E."/>
            <person name="Curtis B."/>
            <person name="Stairs C."/>
            <person name="Eme L."/>
            <person name="Herman E."/>
            <person name="Klimes V."/>
            <person name="Arias M.C."/>
            <person name="Elias M."/>
            <person name="Hilliou F."/>
            <person name="Klute M."/>
            <person name="Malik S.-B."/>
            <person name="Pightling A."/>
            <person name="Rachubinski R."/>
            <person name="Salas D."/>
            <person name="Schlacht A."/>
            <person name="Suga H."/>
            <person name="Archibald J."/>
            <person name="Ball S.G."/>
            <person name="Clark G."/>
            <person name="Dacks J."/>
            <person name="Van Der Giezen M."/>
            <person name="Tsaousis A."/>
            <person name="Roger A."/>
        </authorList>
    </citation>
    <scope>NUCLEOTIDE SEQUENCE [LARGE SCALE GENOMIC DNA]</scope>
    <source>
        <strain evidence="13">ATCC 50177 / NandII</strain>
    </source>
</reference>
<dbReference type="PANTHER" id="PTHR18934">
    <property type="entry name" value="ATP-DEPENDENT RNA HELICASE"/>
    <property type="match status" value="1"/>
</dbReference>
<dbReference type="InterPro" id="IPR011709">
    <property type="entry name" value="DEAD-box_helicase_OB_fold"/>
</dbReference>
<dbReference type="Gene3D" id="3.40.50.300">
    <property type="entry name" value="P-loop containing nucleotide triphosphate hydrolases"/>
    <property type="match status" value="2"/>
</dbReference>
<dbReference type="GO" id="GO:0003723">
    <property type="term" value="F:RNA binding"/>
    <property type="evidence" value="ECO:0007669"/>
    <property type="project" value="TreeGrafter"/>
</dbReference>
<evidence type="ECO:0000256" key="8">
    <source>
        <dbReference type="ARBA" id="ARBA00047984"/>
    </source>
</evidence>
<protein>
    <recommendedName>
        <fullName evidence="1">RNA helicase</fullName>
        <ecNumber evidence="1">3.6.4.13</ecNumber>
    </recommendedName>
</protein>
<keyword evidence="5 12" id="KW-0347">Helicase</keyword>
<evidence type="ECO:0000313" key="12">
    <source>
        <dbReference type="EMBL" id="OAO14181.1"/>
    </source>
</evidence>
<dbReference type="CDD" id="cd18791">
    <property type="entry name" value="SF2_C_RHA"/>
    <property type="match status" value="1"/>
</dbReference>
<dbReference type="InterPro" id="IPR027417">
    <property type="entry name" value="P-loop_NTPase"/>
</dbReference>
<dbReference type="InterPro" id="IPR011545">
    <property type="entry name" value="DEAD/DEAH_box_helicase_dom"/>
</dbReference>
<keyword evidence="6" id="KW-0067">ATP-binding</keyword>
<dbReference type="Pfam" id="PF07717">
    <property type="entry name" value="OB_NTP_bind"/>
    <property type="match status" value="1"/>
</dbReference>
<dbReference type="GO" id="GO:0006397">
    <property type="term" value="P:mRNA processing"/>
    <property type="evidence" value="ECO:0007669"/>
    <property type="project" value="UniProtKB-KW"/>
</dbReference>
<evidence type="ECO:0000259" key="10">
    <source>
        <dbReference type="PROSITE" id="PS51192"/>
    </source>
</evidence>
<feature type="compositionally biased region" description="Basic residues" evidence="9">
    <location>
        <begin position="1"/>
        <end position="21"/>
    </location>
</feature>
<evidence type="ECO:0000256" key="9">
    <source>
        <dbReference type="SAM" id="MobiDB-lite"/>
    </source>
</evidence>
<evidence type="ECO:0000256" key="5">
    <source>
        <dbReference type="ARBA" id="ARBA00022806"/>
    </source>
</evidence>
<dbReference type="Pfam" id="PF00271">
    <property type="entry name" value="Helicase_C"/>
    <property type="match status" value="1"/>
</dbReference>
<dbReference type="GO" id="GO:0016787">
    <property type="term" value="F:hydrolase activity"/>
    <property type="evidence" value="ECO:0007669"/>
    <property type="project" value="UniProtKB-KW"/>
</dbReference>
<dbReference type="STRING" id="478820.A0A196SCZ5"/>
<dbReference type="PROSITE" id="PS51192">
    <property type="entry name" value="HELICASE_ATP_BIND_1"/>
    <property type="match status" value="1"/>
</dbReference>
<evidence type="ECO:0000259" key="11">
    <source>
        <dbReference type="PROSITE" id="PS51194"/>
    </source>
</evidence>
<evidence type="ECO:0000256" key="3">
    <source>
        <dbReference type="ARBA" id="ARBA00022741"/>
    </source>
</evidence>
<dbReference type="OrthoDB" id="10253254at2759"/>
<feature type="domain" description="Helicase ATP-binding" evidence="10">
    <location>
        <begin position="72"/>
        <end position="239"/>
    </location>
</feature>
<keyword evidence="7" id="KW-0508">mRNA splicing</keyword>
<keyword evidence="2" id="KW-0507">mRNA processing</keyword>
<evidence type="ECO:0000256" key="7">
    <source>
        <dbReference type="ARBA" id="ARBA00023187"/>
    </source>
</evidence>
<dbReference type="SUPFAM" id="SSF52540">
    <property type="entry name" value="P-loop containing nucleoside triphosphate hydrolases"/>
    <property type="match status" value="1"/>
</dbReference>
<dbReference type="PANTHER" id="PTHR18934:SF109">
    <property type="entry name" value="ATP-DEPENDENT RNA HELICASE DHX15 HOMOLOG"/>
    <property type="match status" value="1"/>
</dbReference>
<dbReference type="InterPro" id="IPR007502">
    <property type="entry name" value="Helicase-assoc_dom"/>
</dbReference>
<dbReference type="SMART" id="SM00847">
    <property type="entry name" value="HA2"/>
    <property type="match status" value="1"/>
</dbReference>
<dbReference type="Pfam" id="PF21010">
    <property type="entry name" value="HA2_C"/>
    <property type="match status" value="1"/>
</dbReference>
<dbReference type="PROSITE" id="PS51194">
    <property type="entry name" value="HELICASE_CTER"/>
    <property type="match status" value="1"/>
</dbReference>
<dbReference type="SMART" id="SM00487">
    <property type="entry name" value="DEXDc"/>
    <property type="match status" value="1"/>
</dbReference>
<evidence type="ECO:0000256" key="1">
    <source>
        <dbReference type="ARBA" id="ARBA00012552"/>
    </source>
</evidence>
<sequence length="732" mass="82088">MSRHHWSRSRSRSSSRHRHRSPSAPKERKSVRQIIFESRLNPLNERPLSRRFFDILRTRRSLPVFEFLDVFEDAYSKNSVIIVEGETGSGKTTQIPQALLLHLLNANLDHTPHIACTQPRRVAATSVAQRVAEEMDVECGAEVGYSVRFEEKTSDRTMLKYVTDGMLLREAITDPLLKQYDVIILDEVHERTLNTDVILGMIKEIFFYRTDLKLVVMSATLDATAFQKYFNNAPLFRVPGRLFPVEVFYTAEPERDYVAAAVKTAVQIHLYEPAGDILLFLTGEQEILDACTALRREAASFPAGKPPLLAVPLYASLPPAQQAEAFEPAPAGCRKVVVATNIAETSVTIDGVVYVVDCGFCKQKVFDPKTRVEALVVTPVSQASAKQRAGRAGRTRPGKCFRLYTEQSFNTQLPQQTVPEILRSDVTSVVLTLKRLGVQNLSKFDFLSPPPSQALVRALEALFFLGALDGDGAITELGKTLADFPLEPQLAKCLLVAPQFFCLPEILSIVAMLSVPSVFSRAVGRRRGLRETAGMRSFGEEEEELAGGGGDENWQNFADPESDHITLMRIFEAFQRVREEDRVLWCTKYGLNCRSLNSAVSVREQLCGIVDRLRLPLVQNPLLTALERKRNVRRCLCCGFFMQSAVFDHDGFYLTAKDNERARVYPSSSVKSAQWVVYNELIKTANPYLRTVTMVEGSWLAEFAPAYFDISSFPEGRMKAELVFVYSSLLGV</sequence>
<dbReference type="Gene3D" id="1.20.120.1080">
    <property type="match status" value="1"/>
</dbReference>
<keyword evidence="3" id="KW-0547">Nucleotide-binding</keyword>
<proteinExistence type="predicted"/>
<dbReference type="InterPro" id="IPR001650">
    <property type="entry name" value="Helicase_C-like"/>
</dbReference>
<dbReference type="Pfam" id="PF00270">
    <property type="entry name" value="DEAD"/>
    <property type="match status" value="1"/>
</dbReference>
<accession>A0A196SCZ5</accession>
<dbReference type="Pfam" id="PF04408">
    <property type="entry name" value="WHD_HA2"/>
    <property type="match status" value="1"/>
</dbReference>
<dbReference type="GO" id="GO:0008380">
    <property type="term" value="P:RNA splicing"/>
    <property type="evidence" value="ECO:0007669"/>
    <property type="project" value="UniProtKB-KW"/>
</dbReference>
<organism evidence="12 13">
    <name type="scientific">Blastocystis sp. subtype 1 (strain ATCC 50177 / NandII)</name>
    <dbReference type="NCBI Taxonomy" id="478820"/>
    <lineage>
        <taxon>Eukaryota</taxon>
        <taxon>Sar</taxon>
        <taxon>Stramenopiles</taxon>
        <taxon>Bigyra</taxon>
        <taxon>Opalozoa</taxon>
        <taxon>Opalinata</taxon>
        <taxon>Blastocystidae</taxon>
        <taxon>Blastocystis</taxon>
    </lineage>
</organism>
<dbReference type="InterPro" id="IPR048333">
    <property type="entry name" value="HA2_WH"/>
</dbReference>
<evidence type="ECO:0000256" key="6">
    <source>
        <dbReference type="ARBA" id="ARBA00022840"/>
    </source>
</evidence>
<evidence type="ECO:0000313" key="13">
    <source>
        <dbReference type="Proteomes" id="UP000078348"/>
    </source>
</evidence>
<dbReference type="EMBL" id="LXWW01000281">
    <property type="protein sequence ID" value="OAO14181.1"/>
    <property type="molecule type" value="Genomic_DNA"/>
</dbReference>
<dbReference type="AlphaFoldDB" id="A0A196SCZ5"/>
<keyword evidence="4" id="KW-0378">Hydrolase</keyword>
<dbReference type="InterPro" id="IPR014001">
    <property type="entry name" value="Helicase_ATP-bd"/>
</dbReference>
<dbReference type="FunFam" id="3.40.50.300:FF:000007">
    <property type="entry name" value="Pre-mRNA-splicing factor ATP-dependent RNA helicase"/>
    <property type="match status" value="1"/>
</dbReference>
<name>A0A196SCZ5_BLAHN</name>
<evidence type="ECO:0000256" key="4">
    <source>
        <dbReference type="ARBA" id="ARBA00022801"/>
    </source>
</evidence>
<dbReference type="FunFam" id="3.40.50.300:FF:000615">
    <property type="entry name" value="pre-mRNA-splicing factor ATP-dependent RNA helicase DEAH7"/>
    <property type="match status" value="1"/>
</dbReference>
<evidence type="ECO:0000256" key="2">
    <source>
        <dbReference type="ARBA" id="ARBA00022664"/>
    </source>
</evidence>
<dbReference type="Proteomes" id="UP000078348">
    <property type="component" value="Unassembled WGS sequence"/>
</dbReference>
<feature type="region of interest" description="Disordered" evidence="9">
    <location>
        <begin position="1"/>
        <end position="31"/>
    </location>
</feature>
<comment type="caution">
    <text evidence="12">The sequence shown here is derived from an EMBL/GenBank/DDBJ whole genome shotgun (WGS) entry which is preliminary data.</text>
</comment>
<dbReference type="GO" id="GO:0005524">
    <property type="term" value="F:ATP binding"/>
    <property type="evidence" value="ECO:0007669"/>
    <property type="project" value="UniProtKB-KW"/>
</dbReference>
<comment type="catalytic activity">
    <reaction evidence="8">
        <text>ATP + H2O = ADP + phosphate + H(+)</text>
        <dbReference type="Rhea" id="RHEA:13065"/>
        <dbReference type="ChEBI" id="CHEBI:15377"/>
        <dbReference type="ChEBI" id="CHEBI:15378"/>
        <dbReference type="ChEBI" id="CHEBI:30616"/>
        <dbReference type="ChEBI" id="CHEBI:43474"/>
        <dbReference type="ChEBI" id="CHEBI:456216"/>
        <dbReference type="EC" id="3.6.4.13"/>
    </reaction>
</comment>
<gene>
    <name evidence="12" type="ORF">AV274_4104</name>
</gene>